<protein>
    <submittedName>
        <fullName evidence="4">Uncharacterized protein</fullName>
    </submittedName>
</protein>
<keyword evidence="2" id="KW-0812">Transmembrane</keyword>
<dbReference type="AlphaFoldDB" id="A0A1X6NYA4"/>
<keyword evidence="5" id="KW-1185">Reference proteome</keyword>
<keyword evidence="2" id="KW-1133">Transmembrane helix</keyword>
<feature type="compositionally biased region" description="Pro residues" evidence="1">
    <location>
        <begin position="82"/>
        <end position="114"/>
    </location>
</feature>
<evidence type="ECO:0000313" key="5">
    <source>
        <dbReference type="Proteomes" id="UP000218209"/>
    </source>
</evidence>
<feature type="compositionally biased region" description="Gly residues" evidence="1">
    <location>
        <begin position="377"/>
        <end position="394"/>
    </location>
</feature>
<dbReference type="EMBL" id="KV918986">
    <property type="protein sequence ID" value="OSX73609.1"/>
    <property type="molecule type" value="Genomic_DNA"/>
</dbReference>
<evidence type="ECO:0000256" key="3">
    <source>
        <dbReference type="SAM" id="SignalP"/>
    </source>
</evidence>
<feature type="signal peptide" evidence="3">
    <location>
        <begin position="1"/>
        <end position="35"/>
    </location>
</feature>
<evidence type="ECO:0000313" key="4">
    <source>
        <dbReference type="EMBL" id="OSX73609.1"/>
    </source>
</evidence>
<feature type="region of interest" description="Disordered" evidence="1">
    <location>
        <begin position="321"/>
        <end position="353"/>
    </location>
</feature>
<feature type="region of interest" description="Disordered" evidence="1">
    <location>
        <begin position="371"/>
        <end position="395"/>
    </location>
</feature>
<proteinExistence type="predicted"/>
<feature type="transmembrane region" description="Helical" evidence="2">
    <location>
        <begin position="290"/>
        <end position="315"/>
    </location>
</feature>
<accession>A0A1X6NYA4</accession>
<feature type="compositionally biased region" description="Pro residues" evidence="1">
    <location>
        <begin position="337"/>
        <end position="353"/>
    </location>
</feature>
<evidence type="ECO:0000256" key="2">
    <source>
        <dbReference type="SAM" id="Phobius"/>
    </source>
</evidence>
<dbReference type="Proteomes" id="UP000218209">
    <property type="component" value="Unassembled WGS sequence"/>
</dbReference>
<feature type="chain" id="PRO_5013118166" evidence="3">
    <location>
        <begin position="36"/>
        <end position="563"/>
    </location>
</feature>
<evidence type="ECO:0000256" key="1">
    <source>
        <dbReference type="SAM" id="MobiDB-lite"/>
    </source>
</evidence>
<feature type="region of interest" description="Disordered" evidence="1">
    <location>
        <begin position="82"/>
        <end position="143"/>
    </location>
</feature>
<sequence>MGTLPQTPGVAAARRVGRMAPRAVAVAVLLGPIAAAVLPGPTAAGDLTCFVNGGCISRGCGCKEHRCGCMQGVCPAAAKCPPPPPAPTPPAATPPPSVGVVTPTPPAAPTPTPAPAASVPPQGVDGVTPTPGPSPSPSPAATDPCADAVIDTPPNPLVRCVTAAECGDGECCRRLRPAAAGPACTDRGVCDGASTCGDFGAFVPSTSTPAGDAATCVEAAVADAPTSVRRCMGVTDCGGGECCRRTASPPPTACGQWGVCDSGAPCGTFGAFALTGGGGGDGDGGLSGGAIAGIVIGAVVGVALLLGLIFACVAASSGGRKKEERDEARAAAAFKPLAPPRPPPPPPPPPPAMPIAVPVVAAAAAAPSGGRRRTTFFGGGGGGDGGGGSGGGGDRAVLPAAGAGALVPVHHVPVMHAHHVDRHHVDGTVDIRSGVVGAGGVVGPLTGPDGVARCPPGAVPAVVVPPGVGCPAGMVAVGAVMPQQPPPPSSMAVGWYGGGGGGGWGPGSAAGCTVCVPGGGGCTVCVPSWGAAHAAGGGGGWGGGVRRARYTLRRGGARADKGR</sequence>
<keyword evidence="2" id="KW-0472">Membrane</keyword>
<reference evidence="4 5" key="1">
    <citation type="submission" date="2017-03" db="EMBL/GenBank/DDBJ databases">
        <title>WGS assembly of Porphyra umbilicalis.</title>
        <authorList>
            <person name="Brawley S.H."/>
            <person name="Blouin N.A."/>
            <person name="Ficko-Blean E."/>
            <person name="Wheeler G.L."/>
            <person name="Lohr M."/>
            <person name="Goodson H.V."/>
            <person name="Jenkins J.W."/>
            <person name="Blaby-Haas C.E."/>
            <person name="Helliwell K.E."/>
            <person name="Chan C."/>
            <person name="Marriage T."/>
            <person name="Bhattacharya D."/>
            <person name="Klein A.S."/>
            <person name="Badis Y."/>
            <person name="Brodie J."/>
            <person name="Cao Y."/>
            <person name="Collen J."/>
            <person name="Dittami S.M."/>
            <person name="Gachon C.M."/>
            <person name="Green B.R."/>
            <person name="Karpowicz S."/>
            <person name="Kim J.W."/>
            <person name="Kudahl U."/>
            <person name="Lin S."/>
            <person name="Michel G."/>
            <person name="Mittag M."/>
            <person name="Olson B.J."/>
            <person name="Pangilinan J."/>
            <person name="Peng Y."/>
            <person name="Qiu H."/>
            <person name="Shu S."/>
            <person name="Singer J.T."/>
            <person name="Smith A.G."/>
            <person name="Sprecher B.N."/>
            <person name="Wagner V."/>
            <person name="Wang W."/>
            <person name="Wang Z.-Y."/>
            <person name="Yan J."/>
            <person name="Yarish C."/>
            <person name="Zoeuner-Riek S."/>
            <person name="Zhuang Y."/>
            <person name="Zou Y."/>
            <person name="Lindquist E.A."/>
            <person name="Grimwood J."/>
            <person name="Barry K."/>
            <person name="Rokhsar D.S."/>
            <person name="Schmutz J."/>
            <person name="Stiller J.W."/>
            <person name="Grossman A.R."/>
            <person name="Prochnik S.E."/>
        </authorList>
    </citation>
    <scope>NUCLEOTIDE SEQUENCE [LARGE SCALE GENOMIC DNA]</scope>
    <source>
        <strain evidence="4">4086291</strain>
    </source>
</reference>
<name>A0A1X6NYA4_PORUM</name>
<gene>
    <name evidence="4" type="ORF">BU14_0334s0010</name>
</gene>
<feature type="compositionally biased region" description="Low complexity" evidence="1">
    <location>
        <begin position="115"/>
        <end position="129"/>
    </location>
</feature>
<keyword evidence="3" id="KW-0732">Signal</keyword>
<organism evidence="4 5">
    <name type="scientific">Porphyra umbilicalis</name>
    <name type="common">Purple laver</name>
    <name type="synonym">Red alga</name>
    <dbReference type="NCBI Taxonomy" id="2786"/>
    <lineage>
        <taxon>Eukaryota</taxon>
        <taxon>Rhodophyta</taxon>
        <taxon>Bangiophyceae</taxon>
        <taxon>Bangiales</taxon>
        <taxon>Bangiaceae</taxon>
        <taxon>Porphyra</taxon>
    </lineage>
</organism>